<accession>A0ABM9ADF5</accession>
<dbReference type="Gene3D" id="3.30.160.140">
    <property type="entry name" value="Shew3726-like"/>
    <property type="match status" value="1"/>
</dbReference>
<dbReference type="Proteomes" id="UP000838100">
    <property type="component" value="Unassembled WGS sequence"/>
</dbReference>
<comment type="caution">
    <text evidence="1">The sequence shown here is derived from an EMBL/GenBank/DDBJ whole genome shotgun (WGS) entry which is preliminary data.</text>
</comment>
<dbReference type="InterPro" id="IPR036692">
    <property type="entry name" value="Shew3726-like_sf"/>
</dbReference>
<proteinExistence type="predicted"/>
<dbReference type="EMBL" id="CAKLPX010000001">
    <property type="protein sequence ID" value="CAH0991207.1"/>
    <property type="molecule type" value="Genomic_DNA"/>
</dbReference>
<reference evidence="1" key="1">
    <citation type="submission" date="2021-12" db="EMBL/GenBank/DDBJ databases">
        <authorList>
            <person name="Rodrigo-Torres L."/>
            <person name="Arahal R. D."/>
            <person name="Lucena T."/>
        </authorList>
    </citation>
    <scope>NUCLEOTIDE SEQUENCE</scope>
    <source>
        <strain evidence="1">CECT 8267</strain>
    </source>
</reference>
<name>A0ABM9ADF5_9GAMM</name>
<evidence type="ECO:0000313" key="1">
    <source>
        <dbReference type="EMBL" id="CAH0991207.1"/>
    </source>
</evidence>
<keyword evidence="2" id="KW-1185">Reference proteome</keyword>
<organism evidence="1 2">
    <name type="scientific">Sinobacterium norvegicum</name>
    <dbReference type="NCBI Taxonomy" id="1641715"/>
    <lineage>
        <taxon>Bacteria</taxon>
        <taxon>Pseudomonadati</taxon>
        <taxon>Pseudomonadota</taxon>
        <taxon>Gammaproteobacteria</taxon>
        <taxon>Cellvibrionales</taxon>
        <taxon>Spongiibacteraceae</taxon>
        <taxon>Sinobacterium</taxon>
    </lineage>
</organism>
<evidence type="ECO:0000313" key="2">
    <source>
        <dbReference type="Proteomes" id="UP000838100"/>
    </source>
</evidence>
<sequence>MNQGVLFNDDWHYHTVHQCWCFSGQLAGDLIMIACRSLDEQACSPSSEQVLDAEYAAEQWLQDNDPPAQGMVWLQ</sequence>
<dbReference type="RefSeq" id="WP_237443864.1">
    <property type="nucleotide sequence ID" value="NZ_CAKLPX010000001.1"/>
</dbReference>
<protein>
    <submittedName>
        <fullName evidence="1">Uncharacterized protein</fullName>
    </submittedName>
</protein>
<gene>
    <name evidence="1" type="ORF">SIN8267_01309</name>
</gene>
<dbReference type="SUPFAM" id="SSF160272">
    <property type="entry name" value="Shew3726-like"/>
    <property type="match status" value="1"/>
</dbReference>